<reference evidence="13 14" key="1">
    <citation type="submission" date="2016-10" db="EMBL/GenBank/DDBJ databases">
        <authorList>
            <person name="de Groot N.N."/>
        </authorList>
    </citation>
    <scope>NUCLEOTIDE SEQUENCE [LARGE SCALE GENOMIC DNA]</scope>
    <source>
        <strain evidence="13 14">CGMCC 1.6848</strain>
    </source>
</reference>
<comment type="subcellular location">
    <subcellularLocation>
        <location evidence="1">Cell inner membrane</location>
        <topology evidence="1">Single-pass membrane protein</topology>
    </subcellularLocation>
</comment>
<evidence type="ECO:0000256" key="6">
    <source>
        <dbReference type="ARBA" id="ARBA00022692"/>
    </source>
</evidence>
<evidence type="ECO:0000256" key="8">
    <source>
        <dbReference type="ARBA" id="ARBA00023136"/>
    </source>
</evidence>
<evidence type="ECO:0000256" key="5">
    <source>
        <dbReference type="ARBA" id="ARBA00022519"/>
    </source>
</evidence>
<dbReference type="Proteomes" id="UP000199040">
    <property type="component" value="Unassembled WGS sequence"/>
</dbReference>
<dbReference type="AlphaFoldDB" id="A0A1I3FG27"/>
<dbReference type="GO" id="GO:0015628">
    <property type="term" value="P:protein secretion by the type II secretion system"/>
    <property type="evidence" value="ECO:0007669"/>
    <property type="project" value="InterPro"/>
</dbReference>
<dbReference type="Pfam" id="PF12019">
    <property type="entry name" value="GspH"/>
    <property type="match status" value="1"/>
</dbReference>
<evidence type="ECO:0000256" key="4">
    <source>
        <dbReference type="ARBA" id="ARBA00022481"/>
    </source>
</evidence>
<dbReference type="RefSeq" id="WP_092849636.1">
    <property type="nucleotide sequence ID" value="NZ_FOPY01000018.1"/>
</dbReference>
<dbReference type="EMBL" id="FOPY01000018">
    <property type="protein sequence ID" value="SFI10144.1"/>
    <property type="molecule type" value="Genomic_DNA"/>
</dbReference>
<dbReference type="Pfam" id="PF07963">
    <property type="entry name" value="N_methyl"/>
    <property type="match status" value="1"/>
</dbReference>
<dbReference type="GO" id="GO:0005886">
    <property type="term" value="C:plasma membrane"/>
    <property type="evidence" value="ECO:0007669"/>
    <property type="project" value="UniProtKB-SubCell"/>
</dbReference>
<keyword evidence="8 11" id="KW-0472">Membrane</keyword>
<evidence type="ECO:0000256" key="3">
    <source>
        <dbReference type="ARBA" id="ARBA00022475"/>
    </source>
</evidence>
<evidence type="ECO:0000313" key="13">
    <source>
        <dbReference type="EMBL" id="SFI10144.1"/>
    </source>
</evidence>
<keyword evidence="14" id="KW-1185">Reference proteome</keyword>
<feature type="transmembrane region" description="Helical" evidence="11">
    <location>
        <begin position="12"/>
        <end position="36"/>
    </location>
</feature>
<sequence length="168" mass="17763">MSVGGSSAKQAGLTLIELLVTLAVIVIMATVAVPGFQNLIATSRLTADHNELLAGLNLARSEAVKRREAVTAEITRLGDSGWRLEVKVDDGTALTSIDCTDTTQTECLLYRNADSTPVALSESSARQVTFNSLGRLTESSCQAVELNHQGQSESIKIGLMGRIGKTCA</sequence>
<keyword evidence="6 11" id="KW-0812">Transmembrane</keyword>
<dbReference type="InterPro" id="IPR045584">
    <property type="entry name" value="Pilin-like"/>
</dbReference>
<dbReference type="NCBIfam" id="TIGR02532">
    <property type="entry name" value="IV_pilin_GFxxxE"/>
    <property type="match status" value="1"/>
</dbReference>
<proteinExistence type="inferred from homology"/>
<dbReference type="STRING" id="442341.SAMN04487959_11819"/>
<evidence type="ECO:0000256" key="11">
    <source>
        <dbReference type="SAM" id="Phobius"/>
    </source>
</evidence>
<comment type="similarity">
    <text evidence="9">Belongs to the GSP H family.</text>
</comment>
<evidence type="ECO:0000256" key="7">
    <source>
        <dbReference type="ARBA" id="ARBA00022989"/>
    </source>
</evidence>
<dbReference type="PROSITE" id="PS00409">
    <property type="entry name" value="PROKAR_NTER_METHYL"/>
    <property type="match status" value="1"/>
</dbReference>
<keyword evidence="3" id="KW-1003">Cell membrane</keyword>
<keyword evidence="5" id="KW-0997">Cell inner membrane</keyword>
<organism evidence="13 14">
    <name type="scientific">Modicisalibacter xianhensis</name>
    <dbReference type="NCBI Taxonomy" id="442341"/>
    <lineage>
        <taxon>Bacteria</taxon>
        <taxon>Pseudomonadati</taxon>
        <taxon>Pseudomonadota</taxon>
        <taxon>Gammaproteobacteria</taxon>
        <taxon>Oceanospirillales</taxon>
        <taxon>Halomonadaceae</taxon>
        <taxon>Modicisalibacter</taxon>
    </lineage>
</organism>
<dbReference type="InterPro" id="IPR012902">
    <property type="entry name" value="N_methyl_site"/>
</dbReference>
<keyword evidence="4" id="KW-0488">Methylation</keyword>
<evidence type="ECO:0000259" key="12">
    <source>
        <dbReference type="Pfam" id="PF12019"/>
    </source>
</evidence>
<dbReference type="SUPFAM" id="SSF54523">
    <property type="entry name" value="Pili subunits"/>
    <property type="match status" value="1"/>
</dbReference>
<evidence type="ECO:0000256" key="9">
    <source>
        <dbReference type="ARBA" id="ARBA00025772"/>
    </source>
</evidence>
<name>A0A1I3FG27_9GAMM</name>
<dbReference type="Gene3D" id="3.55.40.10">
    <property type="entry name" value="minor pseudopilin epsh domain"/>
    <property type="match status" value="1"/>
</dbReference>
<dbReference type="InterPro" id="IPR022346">
    <property type="entry name" value="T2SS_GspH"/>
</dbReference>
<evidence type="ECO:0000256" key="10">
    <source>
        <dbReference type="ARBA" id="ARBA00030775"/>
    </source>
</evidence>
<evidence type="ECO:0000256" key="2">
    <source>
        <dbReference type="ARBA" id="ARBA00021549"/>
    </source>
</evidence>
<protein>
    <recommendedName>
        <fullName evidence="2">Type II secretion system protein H</fullName>
    </recommendedName>
    <alternativeName>
        <fullName evidence="10">General secretion pathway protein H</fullName>
    </alternativeName>
</protein>
<accession>A0A1I3FG27</accession>
<dbReference type="GO" id="GO:0015627">
    <property type="term" value="C:type II protein secretion system complex"/>
    <property type="evidence" value="ECO:0007669"/>
    <property type="project" value="InterPro"/>
</dbReference>
<feature type="domain" description="General secretion pathway GspH" evidence="12">
    <location>
        <begin position="50"/>
        <end position="157"/>
    </location>
</feature>
<keyword evidence="7 11" id="KW-1133">Transmembrane helix</keyword>
<gene>
    <name evidence="13" type="ORF">SAMN04487959_11819</name>
</gene>
<evidence type="ECO:0000313" key="14">
    <source>
        <dbReference type="Proteomes" id="UP000199040"/>
    </source>
</evidence>
<evidence type="ECO:0000256" key="1">
    <source>
        <dbReference type="ARBA" id="ARBA00004377"/>
    </source>
</evidence>